<dbReference type="InterPro" id="IPR012131">
    <property type="entry name" value="Hstdl_DH"/>
</dbReference>
<dbReference type="InterPro" id="IPR016161">
    <property type="entry name" value="Ald_DH/histidinol_DH"/>
</dbReference>
<dbReference type="PRINTS" id="PR00083">
    <property type="entry name" value="HOLDHDRGNASE"/>
</dbReference>
<sequence>MAEENADIDARAAQILADVQQRGDAAVLDFTRRFDRLDVADMSALEISQSELAAALRGIAPQQRDALEQAAARVRRYHERQLQQVGQSWEYRDEDGTLLGQKVTPLDRVGIYVPGGKAAYPSSVLMNAIPAHVAGVQDIIMVVPTPDGERNALVLAAAAVAGVSRVFAIGGAQAVGALAYGTATVPAVDKIVGPGNAYVAAAKRRVFGVCGIDMIAGPSEILVLADGSTRPDWVAMDLFSQAEHDELAQSILLCPDAGYIDAVAASIHRLLPDMPRRDIIAASLTGRGALIQVRDMAQACELANRIAPEHLEISAQEPHRYVPLLRHAGALFLGAYTSESLGDYCAGPNHVLPTSGTARFSSPLGVYDFIKRSSLIEVSPQGAQTLGRIASVLAHGEGLTAHARAAELRLDGAT</sequence>
<dbReference type="InterPro" id="IPR022695">
    <property type="entry name" value="Histidinol_DH_monofunct"/>
</dbReference>
<dbReference type="PANTHER" id="PTHR21256:SF2">
    <property type="entry name" value="HISTIDINE BIOSYNTHESIS TRIFUNCTIONAL PROTEIN"/>
    <property type="match status" value="1"/>
</dbReference>
<dbReference type="GO" id="GO:0000105">
    <property type="term" value="P:L-histidine biosynthetic process"/>
    <property type="evidence" value="ECO:0007669"/>
    <property type="project" value="UniProtKB-KW"/>
</dbReference>
<dbReference type="FunFam" id="1.20.5.1300:FF:000002">
    <property type="entry name" value="Histidinol dehydrogenase, chloroplastic"/>
    <property type="match status" value="1"/>
</dbReference>
<dbReference type="CDD" id="cd06572">
    <property type="entry name" value="Histidinol_dh"/>
    <property type="match status" value="1"/>
</dbReference>
<evidence type="ECO:0000256" key="11">
    <source>
        <dbReference type="ARBA" id="ARBA00049489"/>
    </source>
</evidence>
<evidence type="ECO:0000256" key="7">
    <source>
        <dbReference type="ARBA" id="ARBA00022833"/>
    </source>
</evidence>
<dbReference type="EMBL" id="MLJW01002933">
    <property type="protein sequence ID" value="OIQ73272.1"/>
    <property type="molecule type" value="Genomic_DNA"/>
</dbReference>
<dbReference type="PIRSF" id="PIRSF000099">
    <property type="entry name" value="Histidinol_dh"/>
    <property type="match status" value="1"/>
</dbReference>
<evidence type="ECO:0000256" key="1">
    <source>
        <dbReference type="ARBA" id="ARBA00001947"/>
    </source>
</evidence>
<gene>
    <name evidence="12" type="primary">hisD_14</name>
    <name evidence="12" type="ORF">GALL_450930</name>
</gene>
<dbReference type="EC" id="1.1.1.23" evidence="4"/>
<comment type="caution">
    <text evidence="12">The sequence shown here is derived from an EMBL/GenBank/DDBJ whole genome shotgun (WGS) entry which is preliminary data.</text>
</comment>
<dbReference type="AlphaFoldDB" id="A0A1J5PR48"/>
<dbReference type="NCBIfam" id="TIGR00069">
    <property type="entry name" value="hisD"/>
    <property type="match status" value="1"/>
</dbReference>
<name>A0A1J5PR48_9ZZZZ</name>
<dbReference type="SUPFAM" id="SSF53720">
    <property type="entry name" value="ALDH-like"/>
    <property type="match status" value="1"/>
</dbReference>
<dbReference type="GO" id="GO:0051287">
    <property type="term" value="F:NAD binding"/>
    <property type="evidence" value="ECO:0007669"/>
    <property type="project" value="InterPro"/>
</dbReference>
<dbReference type="Gene3D" id="3.40.50.1980">
    <property type="entry name" value="Nitrogenase molybdenum iron protein domain"/>
    <property type="match status" value="2"/>
</dbReference>
<evidence type="ECO:0000256" key="3">
    <source>
        <dbReference type="ARBA" id="ARBA00010178"/>
    </source>
</evidence>
<evidence type="ECO:0000313" key="12">
    <source>
        <dbReference type="EMBL" id="OIQ73272.1"/>
    </source>
</evidence>
<evidence type="ECO:0000256" key="2">
    <source>
        <dbReference type="ARBA" id="ARBA00004940"/>
    </source>
</evidence>
<keyword evidence="6" id="KW-0479">Metal-binding</keyword>
<keyword evidence="10" id="KW-0368">Histidine biosynthesis</keyword>
<protein>
    <recommendedName>
        <fullName evidence="4">histidinol dehydrogenase</fullName>
        <ecNumber evidence="4">1.1.1.23</ecNumber>
    </recommendedName>
</protein>
<organism evidence="12">
    <name type="scientific">mine drainage metagenome</name>
    <dbReference type="NCBI Taxonomy" id="410659"/>
    <lineage>
        <taxon>unclassified sequences</taxon>
        <taxon>metagenomes</taxon>
        <taxon>ecological metagenomes</taxon>
    </lineage>
</organism>
<comment type="catalytic activity">
    <reaction evidence="11">
        <text>L-histidinol + 2 NAD(+) + H2O = L-histidine + 2 NADH + 3 H(+)</text>
        <dbReference type="Rhea" id="RHEA:20641"/>
        <dbReference type="ChEBI" id="CHEBI:15377"/>
        <dbReference type="ChEBI" id="CHEBI:15378"/>
        <dbReference type="ChEBI" id="CHEBI:57540"/>
        <dbReference type="ChEBI" id="CHEBI:57595"/>
        <dbReference type="ChEBI" id="CHEBI:57699"/>
        <dbReference type="ChEBI" id="CHEBI:57945"/>
        <dbReference type="EC" id="1.1.1.23"/>
    </reaction>
</comment>
<dbReference type="Gene3D" id="1.20.5.1300">
    <property type="match status" value="1"/>
</dbReference>
<comment type="similarity">
    <text evidence="3">Belongs to the histidinol dehydrogenase family.</text>
</comment>
<keyword evidence="9" id="KW-0520">NAD</keyword>
<evidence type="ECO:0000256" key="6">
    <source>
        <dbReference type="ARBA" id="ARBA00022723"/>
    </source>
</evidence>
<dbReference type="HAMAP" id="MF_01024">
    <property type="entry name" value="HisD"/>
    <property type="match status" value="1"/>
</dbReference>
<dbReference type="PROSITE" id="PS00611">
    <property type="entry name" value="HISOL_DEHYDROGENASE"/>
    <property type="match status" value="1"/>
</dbReference>
<keyword evidence="8 12" id="KW-0560">Oxidoreductase</keyword>
<dbReference type="FunFam" id="3.40.50.1980:FF:000001">
    <property type="entry name" value="Histidinol dehydrogenase"/>
    <property type="match status" value="1"/>
</dbReference>
<comment type="pathway">
    <text evidence="2">Amino-acid biosynthesis; L-histidine biosynthesis; L-histidine from 5-phospho-alpha-D-ribose 1-diphosphate: step 9/9.</text>
</comment>
<accession>A0A1J5PR48</accession>
<dbReference type="GO" id="GO:0046872">
    <property type="term" value="F:metal ion binding"/>
    <property type="evidence" value="ECO:0007669"/>
    <property type="project" value="UniProtKB-KW"/>
</dbReference>
<dbReference type="GO" id="GO:0005829">
    <property type="term" value="C:cytosol"/>
    <property type="evidence" value="ECO:0007669"/>
    <property type="project" value="TreeGrafter"/>
</dbReference>
<dbReference type="Pfam" id="PF00815">
    <property type="entry name" value="Histidinol_dh"/>
    <property type="match status" value="1"/>
</dbReference>
<dbReference type="GO" id="GO:0004399">
    <property type="term" value="F:histidinol dehydrogenase activity"/>
    <property type="evidence" value="ECO:0007669"/>
    <property type="project" value="UniProtKB-EC"/>
</dbReference>
<evidence type="ECO:0000256" key="10">
    <source>
        <dbReference type="ARBA" id="ARBA00023102"/>
    </source>
</evidence>
<dbReference type="InterPro" id="IPR001692">
    <property type="entry name" value="Histidinol_DH_CS"/>
</dbReference>
<reference evidence="12" key="1">
    <citation type="submission" date="2016-10" db="EMBL/GenBank/DDBJ databases">
        <title>Sequence of Gallionella enrichment culture.</title>
        <authorList>
            <person name="Poehlein A."/>
            <person name="Muehling M."/>
            <person name="Daniel R."/>
        </authorList>
    </citation>
    <scope>NUCLEOTIDE SEQUENCE</scope>
</reference>
<keyword evidence="7" id="KW-0862">Zinc</keyword>
<dbReference type="FunFam" id="3.40.50.1980:FF:000026">
    <property type="entry name" value="Histidinol dehydrogenase"/>
    <property type="match status" value="1"/>
</dbReference>
<keyword evidence="5" id="KW-0028">Amino-acid biosynthesis</keyword>
<dbReference type="PANTHER" id="PTHR21256">
    <property type="entry name" value="HISTIDINOL DEHYDROGENASE HDH"/>
    <property type="match status" value="1"/>
</dbReference>
<evidence type="ECO:0000256" key="8">
    <source>
        <dbReference type="ARBA" id="ARBA00023002"/>
    </source>
</evidence>
<comment type="cofactor">
    <cofactor evidence="1">
        <name>Zn(2+)</name>
        <dbReference type="ChEBI" id="CHEBI:29105"/>
    </cofactor>
</comment>
<evidence type="ECO:0000256" key="5">
    <source>
        <dbReference type="ARBA" id="ARBA00022605"/>
    </source>
</evidence>
<evidence type="ECO:0000256" key="9">
    <source>
        <dbReference type="ARBA" id="ARBA00023027"/>
    </source>
</evidence>
<evidence type="ECO:0000256" key="4">
    <source>
        <dbReference type="ARBA" id="ARBA00012965"/>
    </source>
</evidence>
<proteinExistence type="inferred from homology"/>